<dbReference type="PANTHER" id="PTHR37816">
    <property type="entry name" value="YALI0E33011P"/>
    <property type="match status" value="1"/>
</dbReference>
<comment type="caution">
    <text evidence="1">The sequence shown here is derived from an EMBL/GenBank/DDBJ whole genome shotgun (WGS) entry which is preliminary data.</text>
</comment>
<dbReference type="Gene3D" id="3.40.50.300">
    <property type="entry name" value="P-loop containing nucleotide triphosphate hydrolases"/>
    <property type="match status" value="1"/>
</dbReference>
<gene>
    <name evidence="1" type="ORF">HNR31_000660</name>
</gene>
<evidence type="ECO:0000313" key="2">
    <source>
        <dbReference type="Proteomes" id="UP000523087"/>
    </source>
</evidence>
<dbReference type="InterPro" id="IPR027417">
    <property type="entry name" value="P-loop_NTPase"/>
</dbReference>
<dbReference type="Proteomes" id="UP000523087">
    <property type="component" value="Unassembled WGS sequence"/>
</dbReference>
<dbReference type="GO" id="GO:0016301">
    <property type="term" value="F:kinase activity"/>
    <property type="evidence" value="ECO:0007669"/>
    <property type="project" value="UniProtKB-KW"/>
</dbReference>
<protein>
    <submittedName>
        <fullName evidence="1">Adenylate kinase family enzyme</fullName>
    </submittedName>
</protein>
<keyword evidence="1" id="KW-0418">Kinase</keyword>
<proteinExistence type="predicted"/>
<accession>A0A7W0BXD4</accession>
<keyword evidence="1" id="KW-0808">Transferase</keyword>
<reference evidence="1 2" key="1">
    <citation type="submission" date="2020-07" db="EMBL/GenBank/DDBJ databases">
        <title>Genomic Encyclopedia of Type Strains, Phase IV (KMG-IV): sequencing the most valuable type-strain genomes for metagenomic binning, comparative biology and taxonomic classification.</title>
        <authorList>
            <person name="Goeker M."/>
        </authorList>
    </citation>
    <scope>NUCLEOTIDE SEQUENCE [LARGE SCALE GENOMIC DNA]</scope>
    <source>
        <strain evidence="1 2">DSM 15730</strain>
    </source>
</reference>
<dbReference type="SUPFAM" id="SSF52540">
    <property type="entry name" value="P-loop containing nucleoside triphosphate hydrolases"/>
    <property type="match status" value="1"/>
</dbReference>
<dbReference type="RefSeq" id="WP_181554804.1">
    <property type="nucleotide sequence ID" value="NZ_JACDUT010000001.1"/>
</dbReference>
<evidence type="ECO:0000313" key="1">
    <source>
        <dbReference type="EMBL" id="MBA2873908.1"/>
    </source>
</evidence>
<dbReference type="EMBL" id="JACDUT010000001">
    <property type="protein sequence ID" value="MBA2873908.1"/>
    <property type="molecule type" value="Genomic_DNA"/>
</dbReference>
<keyword evidence="2" id="KW-1185">Reference proteome</keyword>
<dbReference type="AlphaFoldDB" id="A0A7W0BXD4"/>
<name>A0A7W0BXD4_9BACL</name>
<dbReference type="PANTHER" id="PTHR37816:SF2">
    <property type="entry name" value="DNA TOPOLOGY MODULATION PROTEIN FLAR-RELATED PROTEIN"/>
    <property type="match status" value="1"/>
</dbReference>
<organism evidence="1 2">
    <name type="scientific">Thermaerobacillus caldiproteolyticus</name>
    <dbReference type="NCBI Taxonomy" id="247480"/>
    <lineage>
        <taxon>Bacteria</taxon>
        <taxon>Bacillati</taxon>
        <taxon>Bacillota</taxon>
        <taxon>Bacilli</taxon>
        <taxon>Bacillales</taxon>
        <taxon>Anoxybacillaceae</taxon>
        <taxon>Thermaerobacillus</taxon>
    </lineage>
</organism>
<dbReference type="InterPro" id="IPR052922">
    <property type="entry name" value="Cytidylate_Kinase-2"/>
</dbReference>
<sequence length="191" mass="22702">MKSNIPNKIHIIGSVGSEKTTLARTLSSKLNIPFYELDNVVWKRCKSGDIRRSEEERDECLNHIIHSAAWIVEGVHHKWVLPSFQNAELIIFLDTDYSKRTFRIIKRFILQKIGLEKANYKPSFKIFMKMFEWNYYYFENESKPEILNMLSQYNDKLIILKDNTEIKKIFCLLWKNELTSIICDEARFKDG</sequence>